<dbReference type="PANTHER" id="PTHR11699">
    <property type="entry name" value="ALDEHYDE DEHYDROGENASE-RELATED"/>
    <property type="match status" value="1"/>
</dbReference>
<keyword evidence="4" id="KW-1185">Reference proteome</keyword>
<dbReference type="Proteomes" id="UP001597114">
    <property type="component" value="Unassembled WGS sequence"/>
</dbReference>
<dbReference type="RefSeq" id="WP_379659142.1">
    <property type="nucleotide sequence ID" value="NZ_JBHUCO010000021.1"/>
</dbReference>
<evidence type="ECO:0000256" key="1">
    <source>
        <dbReference type="ARBA" id="ARBA00023002"/>
    </source>
</evidence>
<dbReference type="InterPro" id="IPR016162">
    <property type="entry name" value="Ald_DH_N"/>
</dbReference>
<sequence>DVGPLANARRRAAVAELVEKAAAGGATVRCGGRAPDGPGFFYLPTVLTDVPADAAVLREEPFGPVLPVLRFGTLDEGLARANDVPYGLAAYVYTTDLGRADAAVAGLDVGMIGVNETALASAASPFGGVGLSGYGREGGTESIEAYTIATAVTSRGRP</sequence>
<evidence type="ECO:0000259" key="2">
    <source>
        <dbReference type="Pfam" id="PF00171"/>
    </source>
</evidence>
<protein>
    <submittedName>
        <fullName evidence="3">Aldehyde dehydrogenase family protein</fullName>
    </submittedName>
</protein>
<dbReference type="Pfam" id="PF00171">
    <property type="entry name" value="Aldedh"/>
    <property type="match status" value="1"/>
</dbReference>
<dbReference type="Gene3D" id="3.40.309.10">
    <property type="entry name" value="Aldehyde Dehydrogenase, Chain A, domain 2"/>
    <property type="match status" value="1"/>
</dbReference>
<proteinExistence type="predicted"/>
<feature type="non-terminal residue" evidence="3">
    <location>
        <position position="1"/>
    </location>
</feature>
<reference evidence="4" key="1">
    <citation type="journal article" date="2019" name="Int. J. Syst. Evol. Microbiol.">
        <title>The Global Catalogue of Microorganisms (GCM) 10K type strain sequencing project: providing services to taxonomists for standard genome sequencing and annotation.</title>
        <authorList>
            <consortium name="The Broad Institute Genomics Platform"/>
            <consortium name="The Broad Institute Genome Sequencing Center for Infectious Disease"/>
            <person name="Wu L."/>
            <person name="Ma J."/>
        </authorList>
    </citation>
    <scope>NUCLEOTIDE SEQUENCE [LARGE SCALE GENOMIC DNA]</scope>
    <source>
        <strain evidence="4">CCM 7043</strain>
    </source>
</reference>
<dbReference type="EMBL" id="JBHUCO010000021">
    <property type="protein sequence ID" value="MFD1519897.1"/>
    <property type="molecule type" value="Genomic_DNA"/>
</dbReference>
<comment type="caution">
    <text evidence="3">The sequence shown here is derived from an EMBL/GenBank/DDBJ whole genome shotgun (WGS) entry which is preliminary data.</text>
</comment>
<organism evidence="3 4">
    <name type="scientific">Pseudonocardia yunnanensis</name>
    <dbReference type="NCBI Taxonomy" id="58107"/>
    <lineage>
        <taxon>Bacteria</taxon>
        <taxon>Bacillati</taxon>
        <taxon>Actinomycetota</taxon>
        <taxon>Actinomycetes</taxon>
        <taxon>Pseudonocardiales</taxon>
        <taxon>Pseudonocardiaceae</taxon>
        <taxon>Pseudonocardia</taxon>
    </lineage>
</organism>
<dbReference type="InterPro" id="IPR015590">
    <property type="entry name" value="Aldehyde_DH_dom"/>
</dbReference>
<feature type="domain" description="Aldehyde dehydrogenase" evidence="2">
    <location>
        <begin position="1"/>
        <end position="150"/>
    </location>
</feature>
<dbReference type="InterPro" id="IPR016161">
    <property type="entry name" value="Ald_DH/histidinol_DH"/>
</dbReference>
<evidence type="ECO:0000313" key="3">
    <source>
        <dbReference type="EMBL" id="MFD1519897.1"/>
    </source>
</evidence>
<evidence type="ECO:0000313" key="4">
    <source>
        <dbReference type="Proteomes" id="UP001597114"/>
    </source>
</evidence>
<gene>
    <name evidence="3" type="ORF">ACFSJD_20545</name>
</gene>
<dbReference type="SUPFAM" id="SSF53720">
    <property type="entry name" value="ALDH-like"/>
    <property type="match status" value="1"/>
</dbReference>
<keyword evidence="1" id="KW-0560">Oxidoreductase</keyword>
<dbReference type="InterPro" id="IPR016163">
    <property type="entry name" value="Ald_DH_C"/>
</dbReference>
<name>A0ABW4EY42_9PSEU</name>
<accession>A0ABW4EY42</accession>
<dbReference type="Gene3D" id="3.40.605.10">
    <property type="entry name" value="Aldehyde Dehydrogenase, Chain A, domain 1"/>
    <property type="match status" value="1"/>
</dbReference>